<dbReference type="Pfam" id="PF13343">
    <property type="entry name" value="SBP_bac_6"/>
    <property type="match status" value="1"/>
</dbReference>
<dbReference type="Gene3D" id="3.40.190.10">
    <property type="entry name" value="Periplasmic binding protein-like II"/>
    <property type="match status" value="2"/>
</dbReference>
<organism evidence="3 4">
    <name type="scientific">Variovorax guangxiensis</name>
    <dbReference type="NCBI Taxonomy" id="1775474"/>
    <lineage>
        <taxon>Bacteria</taxon>
        <taxon>Pseudomonadati</taxon>
        <taxon>Pseudomonadota</taxon>
        <taxon>Betaproteobacteria</taxon>
        <taxon>Burkholderiales</taxon>
        <taxon>Comamonadaceae</taxon>
        <taxon>Variovorax</taxon>
    </lineage>
</organism>
<sequence>MLSILPDAIMKLFRSFPMTVLAAVLAAGAIGLPAQAQQVPAVAPPTATAAERDGGGLSLNDLYQAALKEGGTLTVYAGGDEVTQGFGIKSAFERQFPGMKLDLVVDLSKYHDARIEEQLLRKDLQVDLAHLQTLHDFDDWAARGLLLAYKPIGWEQIPPAYKDPQGRFTGLFMLTFANSYNKNYVSAENAPRDYADFLKPEFKNRIIITYPNDDDAVLYVFDKIIQKYGIGFIDQLKANGVQWVRGTQTPRDAVEAGKYAVSTGTSGSFVPVESSSLRFVLPRTDPFLTWAQTGAIFKDARHPAAAKLYMSWTLSLPVASNPRQFPIRKDVQPLPGFKGIEQYNTSPEDFHAFMKDRARVERLKSLFERLIGPVQGISPLKD</sequence>
<dbReference type="EMBL" id="RXFT01000013">
    <property type="protein sequence ID" value="RUR70418.1"/>
    <property type="molecule type" value="Genomic_DNA"/>
</dbReference>
<dbReference type="SUPFAM" id="SSF53850">
    <property type="entry name" value="Periplasmic binding protein-like II"/>
    <property type="match status" value="1"/>
</dbReference>
<evidence type="ECO:0000313" key="4">
    <source>
        <dbReference type="Proteomes" id="UP000281118"/>
    </source>
</evidence>
<gene>
    <name evidence="3" type="ORF">EJP67_25510</name>
</gene>
<dbReference type="OrthoDB" id="366726at2"/>
<evidence type="ECO:0000256" key="2">
    <source>
        <dbReference type="SAM" id="SignalP"/>
    </source>
</evidence>
<dbReference type="AlphaFoldDB" id="A0A3S0ZRL1"/>
<evidence type="ECO:0000313" key="3">
    <source>
        <dbReference type="EMBL" id="RUR70418.1"/>
    </source>
</evidence>
<proteinExistence type="predicted"/>
<reference evidence="3 4" key="1">
    <citation type="submission" date="2018-12" db="EMBL/GenBank/DDBJ databases">
        <title>The genome sequences of Variovorax guangxiensis DSM 27352.</title>
        <authorList>
            <person name="Gao J."/>
            <person name="Sun J."/>
        </authorList>
    </citation>
    <scope>NUCLEOTIDE SEQUENCE [LARGE SCALE GENOMIC DNA]</scope>
    <source>
        <strain evidence="3 4">DSM 27352</strain>
    </source>
</reference>
<dbReference type="RefSeq" id="WP_126024540.1">
    <property type="nucleotide sequence ID" value="NZ_RXFT01000013.1"/>
</dbReference>
<dbReference type="PANTHER" id="PTHR30006:SF2">
    <property type="entry name" value="ABC TRANSPORTER SUBSTRATE-BINDING PROTEIN"/>
    <property type="match status" value="1"/>
</dbReference>
<dbReference type="PANTHER" id="PTHR30006">
    <property type="entry name" value="THIAMINE-BINDING PERIPLASMIC PROTEIN-RELATED"/>
    <property type="match status" value="1"/>
</dbReference>
<keyword evidence="1 2" id="KW-0732">Signal</keyword>
<feature type="signal peptide" evidence="2">
    <location>
        <begin position="1"/>
        <end position="36"/>
    </location>
</feature>
<protein>
    <submittedName>
        <fullName evidence="3">Extracellular solute-binding protein</fullName>
    </submittedName>
</protein>
<dbReference type="Proteomes" id="UP000281118">
    <property type="component" value="Unassembled WGS sequence"/>
</dbReference>
<evidence type="ECO:0000256" key="1">
    <source>
        <dbReference type="ARBA" id="ARBA00022729"/>
    </source>
</evidence>
<name>A0A3S0ZRL1_9BURK</name>
<accession>A0A3S0ZRL1</accession>
<feature type="chain" id="PRO_5018597842" evidence="2">
    <location>
        <begin position="37"/>
        <end position="382"/>
    </location>
</feature>
<comment type="caution">
    <text evidence="3">The sequence shown here is derived from an EMBL/GenBank/DDBJ whole genome shotgun (WGS) entry which is preliminary data.</text>
</comment>